<sequence>MTGSPTADQVLVLIKFNIFRALCNNALMLGFPIEFTMEDNALSPFTPKSEYEKYLTSPERILEIPENLRPTALQCEIPHHPWIDLLPVPRMRDNLILAEDTYDGFELCEDLCGLFNSSNSNPRNGLIIWGDPWDPAGWEMTPQFLKRWAWTVDGCTELLHSTNYWRQRRGEKALRFEKVFSGFIGGVP</sequence>
<evidence type="ECO:0000313" key="2">
    <source>
        <dbReference type="Proteomes" id="UP000235371"/>
    </source>
</evidence>
<dbReference type="Pfam" id="PF11905">
    <property type="entry name" value="DUF3425"/>
    <property type="match status" value="1"/>
</dbReference>
<dbReference type="InParanoid" id="A0A2J6TR39"/>
<dbReference type="PANTHER" id="PTHR38116:SF1">
    <property type="entry name" value="BZIP DOMAIN-CONTAINING PROTEIN"/>
    <property type="match status" value="1"/>
</dbReference>
<gene>
    <name evidence="1" type="ORF">K444DRAFT_181755</name>
</gene>
<dbReference type="EMBL" id="KZ613746">
    <property type="protein sequence ID" value="PMD65494.1"/>
    <property type="molecule type" value="Genomic_DNA"/>
</dbReference>
<dbReference type="InterPro" id="IPR021833">
    <property type="entry name" value="DUF3425"/>
</dbReference>
<dbReference type="AlphaFoldDB" id="A0A2J6TR39"/>
<organism evidence="1 2">
    <name type="scientific">Hyaloscypha bicolor E</name>
    <dbReference type="NCBI Taxonomy" id="1095630"/>
    <lineage>
        <taxon>Eukaryota</taxon>
        <taxon>Fungi</taxon>
        <taxon>Dikarya</taxon>
        <taxon>Ascomycota</taxon>
        <taxon>Pezizomycotina</taxon>
        <taxon>Leotiomycetes</taxon>
        <taxon>Helotiales</taxon>
        <taxon>Hyaloscyphaceae</taxon>
        <taxon>Hyaloscypha</taxon>
        <taxon>Hyaloscypha bicolor</taxon>
    </lineage>
</organism>
<proteinExistence type="predicted"/>
<dbReference type="GeneID" id="36578899"/>
<accession>A0A2J6TR39</accession>
<evidence type="ECO:0000313" key="1">
    <source>
        <dbReference type="EMBL" id="PMD65494.1"/>
    </source>
</evidence>
<name>A0A2J6TR39_9HELO</name>
<reference evidence="1 2" key="1">
    <citation type="submission" date="2016-04" db="EMBL/GenBank/DDBJ databases">
        <title>A degradative enzymes factory behind the ericoid mycorrhizal symbiosis.</title>
        <authorList>
            <consortium name="DOE Joint Genome Institute"/>
            <person name="Martino E."/>
            <person name="Morin E."/>
            <person name="Grelet G."/>
            <person name="Kuo A."/>
            <person name="Kohler A."/>
            <person name="Daghino S."/>
            <person name="Barry K."/>
            <person name="Choi C."/>
            <person name="Cichocki N."/>
            <person name="Clum A."/>
            <person name="Copeland A."/>
            <person name="Hainaut M."/>
            <person name="Haridas S."/>
            <person name="Labutti K."/>
            <person name="Lindquist E."/>
            <person name="Lipzen A."/>
            <person name="Khouja H.-R."/>
            <person name="Murat C."/>
            <person name="Ohm R."/>
            <person name="Olson A."/>
            <person name="Spatafora J."/>
            <person name="Veneault-Fourrey C."/>
            <person name="Henrissat B."/>
            <person name="Grigoriev I."/>
            <person name="Martin F."/>
            <person name="Perotto S."/>
        </authorList>
    </citation>
    <scope>NUCLEOTIDE SEQUENCE [LARGE SCALE GENOMIC DNA]</scope>
    <source>
        <strain evidence="1 2">E</strain>
    </source>
</reference>
<dbReference type="Proteomes" id="UP000235371">
    <property type="component" value="Unassembled WGS sequence"/>
</dbReference>
<keyword evidence="2" id="KW-1185">Reference proteome</keyword>
<dbReference type="RefSeq" id="XP_024742398.1">
    <property type="nucleotide sequence ID" value="XM_024870817.1"/>
</dbReference>
<dbReference type="PANTHER" id="PTHR38116">
    <property type="entry name" value="CHROMOSOME 7, WHOLE GENOME SHOTGUN SEQUENCE"/>
    <property type="match status" value="1"/>
</dbReference>
<protein>
    <submittedName>
        <fullName evidence="1">Uncharacterized protein</fullName>
    </submittedName>
</protein>
<dbReference type="OrthoDB" id="2245989at2759"/>
<dbReference type="STRING" id="1095630.A0A2J6TR39"/>